<dbReference type="OrthoDB" id="7219630at2"/>
<proteinExistence type="predicted"/>
<keyword evidence="4" id="KW-1185">Reference proteome</keyword>
<dbReference type="Proteomes" id="UP000262371">
    <property type="component" value="Unassembled WGS sequence"/>
</dbReference>
<keyword evidence="2" id="KW-0732">Signal</keyword>
<feature type="region of interest" description="Disordered" evidence="1">
    <location>
        <begin position="47"/>
        <end position="96"/>
    </location>
</feature>
<feature type="compositionally biased region" description="Polar residues" evidence="1">
    <location>
        <begin position="85"/>
        <end position="96"/>
    </location>
</feature>
<sequence length="96" mass="10178">MRHLVMVAGLALAVSGCSHGNLTSASSRPLRPPAVKQALYDPYAPYGSVPARWKPPVASRDGTIVKPTDPADQADRPDYEGASWSVGSQSRRAGTF</sequence>
<evidence type="ECO:0008006" key="5">
    <source>
        <dbReference type="Google" id="ProtNLM"/>
    </source>
</evidence>
<dbReference type="RefSeq" id="WP_116703948.1">
    <property type="nucleotide sequence ID" value="NZ_QUWV01000144.1"/>
</dbReference>
<reference evidence="3 4" key="1">
    <citation type="submission" date="2018-08" db="EMBL/GenBank/DDBJ databases">
        <title>Komagataeibacter sp. AV 382.</title>
        <authorList>
            <person name="Skraban J."/>
            <person name="Trcek J."/>
        </authorList>
    </citation>
    <scope>NUCLEOTIDE SEQUENCE [LARGE SCALE GENOMIC DNA]</scope>
    <source>
        <strain evidence="3 4">AV 382</strain>
    </source>
</reference>
<dbReference type="AlphaFoldDB" id="A0A371YXC5"/>
<name>A0A371YXC5_9PROT</name>
<comment type="caution">
    <text evidence="3">The sequence shown here is derived from an EMBL/GenBank/DDBJ whole genome shotgun (WGS) entry which is preliminary data.</text>
</comment>
<feature type="signal peptide" evidence="2">
    <location>
        <begin position="1"/>
        <end position="20"/>
    </location>
</feature>
<evidence type="ECO:0000313" key="4">
    <source>
        <dbReference type="Proteomes" id="UP000262371"/>
    </source>
</evidence>
<protein>
    <recommendedName>
        <fullName evidence="5">Septal ring lytic transglycosylase RlpA family lipoprotein</fullName>
    </recommendedName>
</protein>
<dbReference type="PROSITE" id="PS51257">
    <property type="entry name" value="PROKAR_LIPOPROTEIN"/>
    <property type="match status" value="1"/>
</dbReference>
<gene>
    <name evidence="3" type="ORF">DY926_14135</name>
</gene>
<accession>A0A371YXC5</accession>
<feature type="chain" id="PRO_5016730361" description="Septal ring lytic transglycosylase RlpA family lipoprotein" evidence="2">
    <location>
        <begin position="21"/>
        <end position="96"/>
    </location>
</feature>
<evidence type="ECO:0000256" key="2">
    <source>
        <dbReference type="SAM" id="SignalP"/>
    </source>
</evidence>
<dbReference type="EMBL" id="QUWV01000144">
    <property type="protein sequence ID" value="RFD18892.1"/>
    <property type="molecule type" value="Genomic_DNA"/>
</dbReference>
<organism evidence="3 4">
    <name type="scientific">Komagataeibacter melaceti</name>
    <dbReference type="NCBI Taxonomy" id="2766577"/>
    <lineage>
        <taxon>Bacteria</taxon>
        <taxon>Pseudomonadati</taxon>
        <taxon>Pseudomonadota</taxon>
        <taxon>Alphaproteobacteria</taxon>
        <taxon>Acetobacterales</taxon>
        <taxon>Acetobacteraceae</taxon>
        <taxon>Komagataeibacter</taxon>
    </lineage>
</organism>
<evidence type="ECO:0000256" key="1">
    <source>
        <dbReference type="SAM" id="MobiDB-lite"/>
    </source>
</evidence>
<evidence type="ECO:0000313" key="3">
    <source>
        <dbReference type="EMBL" id="RFD18892.1"/>
    </source>
</evidence>